<name>A0A0D3IE55_EMIH1</name>
<dbReference type="HOGENOM" id="CLU_1279729_0_0_1"/>
<dbReference type="Proteomes" id="UP000013827">
    <property type="component" value="Unassembled WGS sequence"/>
</dbReference>
<dbReference type="KEGG" id="ehx:EMIHUDRAFT_432893"/>
<protein>
    <submittedName>
        <fullName evidence="2">Uncharacterized protein</fullName>
    </submittedName>
</protein>
<evidence type="ECO:0000313" key="2">
    <source>
        <dbReference type="EnsemblProtists" id="EOD09540"/>
    </source>
</evidence>
<proteinExistence type="predicted"/>
<sequence>MFRRLLSDVAEGSGVLLEPRGWRPPLPTASAADDACAVERDAFLSRCGEQGEELCPAAATDLDLLKCLSTVASRTRGEVGENCEVAMSRFSDCLYGPRLLLPMELASVLLLAAASGVLFCSVLRCCLRHLWLRPVSGLHSARAAEAMLDQGDSEAEEEEEPHATEVGLEPLRIANATASGKAAPAGAAAPAAEDELLPAYTDVVAGAALALQPRAS</sequence>
<keyword evidence="3" id="KW-1185">Reference proteome</keyword>
<organism evidence="2 3">
    <name type="scientific">Emiliania huxleyi (strain CCMP1516)</name>
    <dbReference type="NCBI Taxonomy" id="280463"/>
    <lineage>
        <taxon>Eukaryota</taxon>
        <taxon>Haptista</taxon>
        <taxon>Haptophyta</taxon>
        <taxon>Prymnesiophyceae</taxon>
        <taxon>Isochrysidales</taxon>
        <taxon>Noelaerhabdaceae</taxon>
        <taxon>Emiliania</taxon>
    </lineage>
</organism>
<evidence type="ECO:0000313" key="3">
    <source>
        <dbReference type="Proteomes" id="UP000013827"/>
    </source>
</evidence>
<dbReference type="GeneID" id="17255676"/>
<feature type="compositionally biased region" description="Acidic residues" evidence="1">
    <location>
        <begin position="151"/>
        <end position="160"/>
    </location>
</feature>
<reference evidence="2" key="2">
    <citation type="submission" date="2024-10" db="UniProtKB">
        <authorList>
            <consortium name="EnsemblProtists"/>
        </authorList>
    </citation>
    <scope>IDENTIFICATION</scope>
</reference>
<dbReference type="PaxDb" id="2903-EOD09540"/>
<reference evidence="3" key="1">
    <citation type="journal article" date="2013" name="Nature">
        <title>Pan genome of the phytoplankton Emiliania underpins its global distribution.</title>
        <authorList>
            <person name="Read B.A."/>
            <person name="Kegel J."/>
            <person name="Klute M.J."/>
            <person name="Kuo A."/>
            <person name="Lefebvre S.C."/>
            <person name="Maumus F."/>
            <person name="Mayer C."/>
            <person name="Miller J."/>
            <person name="Monier A."/>
            <person name="Salamov A."/>
            <person name="Young J."/>
            <person name="Aguilar M."/>
            <person name="Claverie J.M."/>
            <person name="Frickenhaus S."/>
            <person name="Gonzalez K."/>
            <person name="Herman E.K."/>
            <person name="Lin Y.C."/>
            <person name="Napier J."/>
            <person name="Ogata H."/>
            <person name="Sarno A.F."/>
            <person name="Shmutz J."/>
            <person name="Schroeder D."/>
            <person name="de Vargas C."/>
            <person name="Verret F."/>
            <person name="von Dassow P."/>
            <person name="Valentin K."/>
            <person name="Van de Peer Y."/>
            <person name="Wheeler G."/>
            <person name="Dacks J.B."/>
            <person name="Delwiche C.F."/>
            <person name="Dyhrman S.T."/>
            <person name="Glockner G."/>
            <person name="John U."/>
            <person name="Richards T."/>
            <person name="Worden A.Z."/>
            <person name="Zhang X."/>
            <person name="Grigoriev I.V."/>
            <person name="Allen A.E."/>
            <person name="Bidle K."/>
            <person name="Borodovsky M."/>
            <person name="Bowler C."/>
            <person name="Brownlee C."/>
            <person name="Cock J.M."/>
            <person name="Elias M."/>
            <person name="Gladyshev V.N."/>
            <person name="Groth M."/>
            <person name="Guda C."/>
            <person name="Hadaegh A."/>
            <person name="Iglesias-Rodriguez M.D."/>
            <person name="Jenkins J."/>
            <person name="Jones B.M."/>
            <person name="Lawson T."/>
            <person name="Leese F."/>
            <person name="Lindquist E."/>
            <person name="Lobanov A."/>
            <person name="Lomsadze A."/>
            <person name="Malik S.B."/>
            <person name="Marsh M.E."/>
            <person name="Mackinder L."/>
            <person name="Mock T."/>
            <person name="Mueller-Roeber B."/>
            <person name="Pagarete A."/>
            <person name="Parker M."/>
            <person name="Probert I."/>
            <person name="Quesneville H."/>
            <person name="Raines C."/>
            <person name="Rensing S.A."/>
            <person name="Riano-Pachon D.M."/>
            <person name="Richier S."/>
            <person name="Rokitta S."/>
            <person name="Shiraiwa Y."/>
            <person name="Soanes D.M."/>
            <person name="van der Giezen M."/>
            <person name="Wahlund T.M."/>
            <person name="Williams B."/>
            <person name="Wilson W."/>
            <person name="Wolfe G."/>
            <person name="Wurch L.L."/>
        </authorList>
    </citation>
    <scope>NUCLEOTIDE SEQUENCE</scope>
</reference>
<evidence type="ECO:0000256" key="1">
    <source>
        <dbReference type="SAM" id="MobiDB-lite"/>
    </source>
</evidence>
<feature type="region of interest" description="Disordered" evidence="1">
    <location>
        <begin position="147"/>
        <end position="169"/>
    </location>
</feature>
<accession>A0A0D3IE55</accession>
<dbReference type="RefSeq" id="XP_005761969.1">
    <property type="nucleotide sequence ID" value="XM_005761912.1"/>
</dbReference>
<dbReference type="AlphaFoldDB" id="A0A0D3IE55"/>
<dbReference type="EnsemblProtists" id="EOD09540">
    <property type="protein sequence ID" value="EOD09540"/>
    <property type="gene ID" value="EMIHUDRAFT_432893"/>
</dbReference>